<dbReference type="PROSITE" id="PS51160">
    <property type="entry name" value="ACYLPHOSPHATASE_3"/>
    <property type="match status" value="1"/>
</dbReference>
<dbReference type="InterPro" id="IPR017968">
    <property type="entry name" value="Acylphosphatase_CS"/>
</dbReference>
<accession>A0A1E7DLG7</accession>
<evidence type="ECO:0000313" key="9">
    <source>
        <dbReference type="Proteomes" id="UP000095658"/>
    </source>
</evidence>
<keyword evidence="9" id="KW-1185">Reference proteome</keyword>
<feature type="domain" description="Acylphosphatase-like" evidence="7">
    <location>
        <begin position="4"/>
        <end position="90"/>
    </location>
</feature>
<evidence type="ECO:0000256" key="6">
    <source>
        <dbReference type="RuleBase" id="RU004168"/>
    </source>
</evidence>
<dbReference type="InterPro" id="IPR020456">
    <property type="entry name" value="Acylphosphatase"/>
</dbReference>
<protein>
    <recommendedName>
        <fullName evidence="3 5">acylphosphatase</fullName>
        <ecNumber evidence="2 5">3.6.1.7</ecNumber>
    </recommendedName>
</protein>
<proteinExistence type="inferred from homology"/>
<dbReference type="InterPro" id="IPR001792">
    <property type="entry name" value="Acylphosphatase-like_dom"/>
</dbReference>
<dbReference type="EC" id="3.6.1.7" evidence="2 5"/>
<dbReference type="RefSeq" id="WP_069939927.1">
    <property type="nucleotide sequence ID" value="NZ_MAMP01000025.1"/>
</dbReference>
<keyword evidence="5" id="KW-0378">Hydrolase</keyword>
<dbReference type="SUPFAM" id="SSF54975">
    <property type="entry name" value="Acylphosphatase/BLUF domain-like"/>
    <property type="match status" value="1"/>
</dbReference>
<feature type="active site" evidence="5">
    <location>
        <position position="19"/>
    </location>
</feature>
<dbReference type="InterPro" id="IPR036046">
    <property type="entry name" value="Acylphosphatase-like_dom_sf"/>
</dbReference>
<dbReference type="PANTHER" id="PTHR47268">
    <property type="entry name" value="ACYLPHOSPHATASE"/>
    <property type="match status" value="1"/>
</dbReference>
<dbReference type="GO" id="GO:0003998">
    <property type="term" value="F:acylphosphatase activity"/>
    <property type="evidence" value="ECO:0007669"/>
    <property type="project" value="UniProtKB-EC"/>
</dbReference>
<evidence type="ECO:0000256" key="5">
    <source>
        <dbReference type="PROSITE-ProRule" id="PRU00520"/>
    </source>
</evidence>
<dbReference type="Gene3D" id="3.30.70.100">
    <property type="match status" value="1"/>
</dbReference>
<gene>
    <name evidence="8" type="ORF">BA724_13815</name>
</gene>
<evidence type="ECO:0000313" key="8">
    <source>
        <dbReference type="EMBL" id="OES43518.1"/>
    </source>
</evidence>
<feature type="active site" evidence="5">
    <location>
        <position position="37"/>
    </location>
</feature>
<comment type="similarity">
    <text evidence="1 6">Belongs to the acylphosphatase family.</text>
</comment>
<comment type="caution">
    <text evidence="8">The sequence shown here is derived from an EMBL/GenBank/DDBJ whole genome shotgun (WGS) entry which is preliminary data.</text>
</comment>
<evidence type="ECO:0000256" key="3">
    <source>
        <dbReference type="ARBA" id="ARBA00015991"/>
    </source>
</evidence>
<dbReference type="Proteomes" id="UP000095658">
    <property type="component" value="Unassembled WGS sequence"/>
</dbReference>
<dbReference type="EMBL" id="MAMP01000025">
    <property type="protein sequence ID" value="OES43518.1"/>
    <property type="molecule type" value="Genomic_DNA"/>
</dbReference>
<dbReference type="OrthoDB" id="9808093at2"/>
<dbReference type="Pfam" id="PF00708">
    <property type="entry name" value="Acylphosphatase"/>
    <property type="match status" value="1"/>
</dbReference>
<dbReference type="STRING" id="1714016.BA724_13815"/>
<name>A0A1E7DLG7_9BACI</name>
<evidence type="ECO:0000256" key="2">
    <source>
        <dbReference type="ARBA" id="ARBA00012150"/>
    </source>
</evidence>
<sequence length="90" mass="10085">MPVARHLLVSGKVQGVGFRYFAQMTAVEHNVNGWTKNLENGSVAIHAEGTPEQIDTFIKSIKKGNHFAKVHEIQEEPASVESFTSFRIKY</sequence>
<dbReference type="AlphaFoldDB" id="A0A1E7DLG7"/>
<evidence type="ECO:0000259" key="7">
    <source>
        <dbReference type="PROSITE" id="PS51160"/>
    </source>
</evidence>
<dbReference type="PANTHER" id="PTHR47268:SF4">
    <property type="entry name" value="ACYLPHOSPHATASE"/>
    <property type="match status" value="1"/>
</dbReference>
<evidence type="ECO:0000256" key="4">
    <source>
        <dbReference type="ARBA" id="ARBA00047645"/>
    </source>
</evidence>
<organism evidence="8 9">
    <name type="scientific">Domibacillus iocasae</name>
    <dbReference type="NCBI Taxonomy" id="1714016"/>
    <lineage>
        <taxon>Bacteria</taxon>
        <taxon>Bacillati</taxon>
        <taxon>Bacillota</taxon>
        <taxon>Bacilli</taxon>
        <taxon>Bacillales</taxon>
        <taxon>Bacillaceae</taxon>
        <taxon>Domibacillus</taxon>
    </lineage>
</organism>
<reference evidence="8 9" key="1">
    <citation type="submission" date="2016-06" db="EMBL/GenBank/DDBJ databases">
        <title>Domibacillus iocasae genome sequencing.</title>
        <authorList>
            <person name="Verma A."/>
            <person name="Pal Y."/>
            <person name="Ojha A.K."/>
            <person name="Krishnamurthi S."/>
        </authorList>
    </citation>
    <scope>NUCLEOTIDE SEQUENCE [LARGE SCALE GENOMIC DNA]</scope>
    <source>
        <strain evidence="8 9">DSM 29979</strain>
    </source>
</reference>
<dbReference type="PROSITE" id="PS00150">
    <property type="entry name" value="ACYLPHOSPHATASE_1"/>
    <property type="match status" value="1"/>
</dbReference>
<evidence type="ECO:0000256" key="1">
    <source>
        <dbReference type="ARBA" id="ARBA00005614"/>
    </source>
</evidence>
<comment type="catalytic activity">
    <reaction evidence="4 5">
        <text>an acyl phosphate + H2O = a carboxylate + phosphate + H(+)</text>
        <dbReference type="Rhea" id="RHEA:14965"/>
        <dbReference type="ChEBI" id="CHEBI:15377"/>
        <dbReference type="ChEBI" id="CHEBI:15378"/>
        <dbReference type="ChEBI" id="CHEBI:29067"/>
        <dbReference type="ChEBI" id="CHEBI:43474"/>
        <dbReference type="ChEBI" id="CHEBI:59918"/>
        <dbReference type="EC" id="3.6.1.7"/>
    </reaction>
</comment>